<dbReference type="GeneID" id="93646510"/>
<organism evidence="3 4">
    <name type="scientific">Nematocida displodere</name>
    <dbReference type="NCBI Taxonomy" id="1805483"/>
    <lineage>
        <taxon>Eukaryota</taxon>
        <taxon>Fungi</taxon>
        <taxon>Fungi incertae sedis</taxon>
        <taxon>Microsporidia</taxon>
        <taxon>Nematocida</taxon>
    </lineage>
</organism>
<evidence type="ECO:0000313" key="4">
    <source>
        <dbReference type="Proteomes" id="UP000185944"/>
    </source>
</evidence>
<evidence type="ECO:0000256" key="2">
    <source>
        <dbReference type="SAM" id="SignalP"/>
    </source>
</evidence>
<feature type="signal peptide" evidence="2">
    <location>
        <begin position="1"/>
        <end position="19"/>
    </location>
</feature>
<accession>A0A177EI85</accession>
<feature type="compositionally biased region" description="Basic and acidic residues" evidence="1">
    <location>
        <begin position="500"/>
        <end position="514"/>
    </location>
</feature>
<sequence length="514" mass="57404">MRLGRCAVILSIPLAAALSETVLFCGRPDGSISNVVPELFSKLQTTPRIILHRPGELHGGPRSSLSSESFGMDNVIFSEPLTAFHTFALYGSAVSLAPENIVLLSVNTVPHAQSGLYSLLFPACSLAEDTICGFLERCKEGSLAESCTPKSKRDGSIYECDYVSNNAFRRNLGQDPITGYIQAKSKLVYSKEKKASVIETVSLTPRSVAPLPSSLPRLDIDIPISAKSDISKLSIMKVQRLLESYFPNSNTLFHVESSDARGFVVFAILYKLLQHLNAREQKAVEIVQAVRERFMAYVQEDGISMVVDKDIEAVLSVFLRKRSHKLSREESEELSYYEKKLNSSKVEPLVVISDIAYEHNYTYHNQPRSINGSRKPFYSSKQDNRWGSDRGGSDRGNGGGRGRDSGKDRGKGWDRDRDWDSGRDGGRDRDRDWDSGRDGGRDWGNGRGRDRDRDTKPDPRPMGDSSDYSSSHDRYTPRTPTRPDDYNPTKNSSAPTFGRGRPEDAYAPERRNNR</sequence>
<dbReference type="EMBL" id="LTDL01000014">
    <property type="protein sequence ID" value="OAG31685.1"/>
    <property type="molecule type" value="Genomic_DNA"/>
</dbReference>
<feature type="compositionally biased region" description="Basic and acidic residues" evidence="1">
    <location>
        <begin position="401"/>
        <end position="441"/>
    </location>
</feature>
<feature type="compositionally biased region" description="Basic and acidic residues" evidence="1">
    <location>
        <begin position="382"/>
        <end position="393"/>
    </location>
</feature>
<keyword evidence="4" id="KW-1185">Reference proteome</keyword>
<proteinExistence type="predicted"/>
<reference evidence="3 4" key="1">
    <citation type="submission" date="2016-02" db="EMBL/GenBank/DDBJ databases">
        <title>Discovery of a natural microsporidian pathogen with a broad tissue tropism in Caenorhabditis elegans.</title>
        <authorList>
            <person name="Luallen R.J."/>
            <person name="Reinke A.W."/>
            <person name="Tong L."/>
            <person name="Botts M.R."/>
            <person name="Felix M.-A."/>
            <person name="Troemel E.R."/>
        </authorList>
    </citation>
    <scope>NUCLEOTIDE SEQUENCE [LARGE SCALE GENOMIC DNA]</scope>
    <source>
        <strain evidence="3 4">JUm2807</strain>
    </source>
</reference>
<feature type="compositionally biased region" description="Basic and acidic residues" evidence="1">
    <location>
        <begin position="447"/>
        <end position="461"/>
    </location>
</feature>
<feature type="chain" id="PRO_5008060419" evidence="2">
    <location>
        <begin position="20"/>
        <end position="514"/>
    </location>
</feature>
<evidence type="ECO:0000256" key="1">
    <source>
        <dbReference type="SAM" id="MobiDB-lite"/>
    </source>
</evidence>
<evidence type="ECO:0000313" key="3">
    <source>
        <dbReference type="EMBL" id="OAG31685.1"/>
    </source>
</evidence>
<dbReference type="VEuPathDB" id="MicrosporidiaDB:NEDG_00160"/>
<protein>
    <submittedName>
        <fullName evidence="3">Uncharacterized protein</fullName>
    </submittedName>
</protein>
<dbReference type="Proteomes" id="UP000185944">
    <property type="component" value="Unassembled WGS sequence"/>
</dbReference>
<comment type="caution">
    <text evidence="3">The sequence shown here is derived from an EMBL/GenBank/DDBJ whole genome shotgun (WGS) entry which is preliminary data.</text>
</comment>
<feature type="compositionally biased region" description="Basic and acidic residues" evidence="1">
    <location>
        <begin position="470"/>
        <end position="487"/>
    </location>
</feature>
<dbReference type="AlphaFoldDB" id="A0A177EI85"/>
<feature type="region of interest" description="Disordered" evidence="1">
    <location>
        <begin position="364"/>
        <end position="514"/>
    </location>
</feature>
<name>A0A177EI85_9MICR</name>
<dbReference type="RefSeq" id="XP_067545286.1">
    <property type="nucleotide sequence ID" value="XM_067687578.1"/>
</dbReference>
<dbReference type="STRING" id="1805483.A0A177EI85"/>
<keyword evidence="2" id="KW-0732">Signal</keyword>
<gene>
    <name evidence="3" type="ORF">NEDG_00160</name>
</gene>